<evidence type="ECO:0000313" key="2">
    <source>
        <dbReference type="Proteomes" id="UP001500547"/>
    </source>
</evidence>
<protein>
    <submittedName>
        <fullName evidence="1">Uncharacterized protein</fullName>
    </submittedName>
</protein>
<proteinExistence type="predicted"/>
<gene>
    <name evidence="1" type="ORF">GCM10025770_00720</name>
</gene>
<sequence>MVPYIDNGATDECLDFREVEHHAVSRIAILARDVAGNRDFDGIAVPMQVSAQAAMIRNAVARIEFESSGDKHEVRAAGLFGRLL</sequence>
<keyword evidence="2" id="KW-1185">Reference proteome</keyword>
<reference evidence="2" key="1">
    <citation type="journal article" date="2019" name="Int. J. Syst. Evol. Microbiol.">
        <title>The Global Catalogue of Microorganisms (GCM) 10K type strain sequencing project: providing services to taxonomists for standard genome sequencing and annotation.</title>
        <authorList>
            <consortium name="The Broad Institute Genomics Platform"/>
            <consortium name="The Broad Institute Genome Sequencing Center for Infectious Disease"/>
            <person name="Wu L."/>
            <person name="Ma J."/>
        </authorList>
    </citation>
    <scope>NUCLEOTIDE SEQUENCE [LARGE SCALE GENOMIC DNA]</scope>
    <source>
        <strain evidence="2">JCM 18715</strain>
    </source>
</reference>
<dbReference type="EMBL" id="BAABLD010000001">
    <property type="protein sequence ID" value="GAA5157465.1"/>
    <property type="molecule type" value="Genomic_DNA"/>
</dbReference>
<name>A0ABP9Q651_9RHOO</name>
<organism evidence="1 2">
    <name type="scientific">Viridibacterium curvum</name>
    <dbReference type="NCBI Taxonomy" id="1101404"/>
    <lineage>
        <taxon>Bacteria</taxon>
        <taxon>Pseudomonadati</taxon>
        <taxon>Pseudomonadota</taxon>
        <taxon>Betaproteobacteria</taxon>
        <taxon>Rhodocyclales</taxon>
        <taxon>Rhodocyclaceae</taxon>
        <taxon>Viridibacterium</taxon>
    </lineage>
</organism>
<dbReference type="Proteomes" id="UP001500547">
    <property type="component" value="Unassembled WGS sequence"/>
</dbReference>
<comment type="caution">
    <text evidence="1">The sequence shown here is derived from an EMBL/GenBank/DDBJ whole genome shotgun (WGS) entry which is preliminary data.</text>
</comment>
<evidence type="ECO:0000313" key="1">
    <source>
        <dbReference type="EMBL" id="GAA5157465.1"/>
    </source>
</evidence>
<accession>A0ABP9Q651</accession>